<sequence length="54" mass="5894">LILGGSVHLCTSNLLGSTMVLSVGRSQLDCGIEGWWVVLRRGSKRHCGNEEVIR</sequence>
<name>A0A9N9E201_9GLOM</name>
<comment type="caution">
    <text evidence="1">The sequence shown here is derived from an EMBL/GenBank/DDBJ whole genome shotgun (WGS) entry which is preliminary data.</text>
</comment>
<evidence type="ECO:0000313" key="1">
    <source>
        <dbReference type="EMBL" id="CAG8661040.1"/>
    </source>
</evidence>
<feature type="non-terminal residue" evidence="1">
    <location>
        <position position="1"/>
    </location>
</feature>
<dbReference type="EMBL" id="CAJVPJ010005394">
    <property type="protein sequence ID" value="CAG8661040.1"/>
    <property type="molecule type" value="Genomic_DNA"/>
</dbReference>
<protein>
    <submittedName>
        <fullName evidence="1">4441_t:CDS:1</fullName>
    </submittedName>
</protein>
<keyword evidence="2" id="KW-1185">Reference proteome</keyword>
<reference evidence="1" key="1">
    <citation type="submission" date="2021-06" db="EMBL/GenBank/DDBJ databases">
        <authorList>
            <person name="Kallberg Y."/>
            <person name="Tangrot J."/>
            <person name="Rosling A."/>
        </authorList>
    </citation>
    <scope>NUCLEOTIDE SEQUENCE</scope>
    <source>
        <strain evidence="1">IA702</strain>
    </source>
</reference>
<proteinExistence type="predicted"/>
<dbReference type="AlphaFoldDB" id="A0A9N9E201"/>
<accession>A0A9N9E201</accession>
<gene>
    <name evidence="1" type="ORF">POCULU_LOCUS10458</name>
</gene>
<evidence type="ECO:0000313" key="2">
    <source>
        <dbReference type="Proteomes" id="UP000789572"/>
    </source>
</evidence>
<dbReference type="Proteomes" id="UP000789572">
    <property type="component" value="Unassembled WGS sequence"/>
</dbReference>
<organism evidence="1 2">
    <name type="scientific">Paraglomus occultum</name>
    <dbReference type="NCBI Taxonomy" id="144539"/>
    <lineage>
        <taxon>Eukaryota</taxon>
        <taxon>Fungi</taxon>
        <taxon>Fungi incertae sedis</taxon>
        <taxon>Mucoromycota</taxon>
        <taxon>Glomeromycotina</taxon>
        <taxon>Glomeromycetes</taxon>
        <taxon>Paraglomerales</taxon>
        <taxon>Paraglomeraceae</taxon>
        <taxon>Paraglomus</taxon>
    </lineage>
</organism>